<organism evidence="3 4">
    <name type="scientific">Mya arenaria</name>
    <name type="common">Soft-shell clam</name>
    <dbReference type="NCBI Taxonomy" id="6604"/>
    <lineage>
        <taxon>Eukaryota</taxon>
        <taxon>Metazoa</taxon>
        <taxon>Spiralia</taxon>
        <taxon>Lophotrochozoa</taxon>
        <taxon>Mollusca</taxon>
        <taxon>Bivalvia</taxon>
        <taxon>Autobranchia</taxon>
        <taxon>Heteroconchia</taxon>
        <taxon>Euheterodonta</taxon>
        <taxon>Imparidentia</taxon>
        <taxon>Neoheterodontei</taxon>
        <taxon>Myida</taxon>
        <taxon>Myoidea</taxon>
        <taxon>Myidae</taxon>
        <taxon>Mya</taxon>
    </lineage>
</organism>
<dbReference type="Pfam" id="PF08768">
    <property type="entry name" value="THAP4_heme-bd"/>
    <property type="match status" value="1"/>
</dbReference>
<keyword evidence="4" id="KW-1185">Reference proteome</keyword>
<dbReference type="CDD" id="cd07828">
    <property type="entry name" value="lipocalin_heme-bd-THAP4-like"/>
    <property type="match status" value="1"/>
</dbReference>
<dbReference type="InterPro" id="IPR012674">
    <property type="entry name" value="Calycin"/>
</dbReference>
<feature type="domain" description="THAP4-like heme-binding" evidence="2">
    <location>
        <begin position="11"/>
        <end position="149"/>
    </location>
</feature>
<sequence>MSTGPKLHEMLNGVSWLVGKWRSESGVGYYPTIKDFTYGEEVEFSHVGQPNLQFSCYSWKVPEQKPLHRELGFLRVKPNSDQVALEGTVKGQEIQVETHTVGRLTFGKPPAVKKVKRTFRRDGDTLQQILEMETENTPMCEHLKITYNKV</sequence>
<comment type="catalytic activity">
    <reaction evidence="1">
        <text>peroxynitrite = nitrate</text>
        <dbReference type="Rhea" id="RHEA:63116"/>
        <dbReference type="ChEBI" id="CHEBI:17632"/>
        <dbReference type="ChEBI" id="CHEBI:25941"/>
    </reaction>
    <physiologicalReaction direction="left-to-right" evidence="1">
        <dbReference type="Rhea" id="RHEA:63117"/>
    </physiologicalReaction>
</comment>
<evidence type="ECO:0000256" key="1">
    <source>
        <dbReference type="ARBA" id="ARBA00036993"/>
    </source>
</evidence>
<proteinExistence type="predicted"/>
<gene>
    <name evidence="3" type="ORF">MAR_014498</name>
</gene>
<dbReference type="InterPro" id="IPR045165">
    <property type="entry name" value="Nitrobindin"/>
</dbReference>
<dbReference type="EMBL" id="CP111026">
    <property type="protein sequence ID" value="WAR28794.1"/>
    <property type="molecule type" value="Genomic_DNA"/>
</dbReference>
<dbReference type="PANTHER" id="PTHR15854">
    <property type="entry name" value="THAP4 PROTEIN"/>
    <property type="match status" value="1"/>
</dbReference>
<accession>A0ABY7G606</accession>
<name>A0ABY7G606_MYAAR</name>
<dbReference type="SUPFAM" id="SSF50814">
    <property type="entry name" value="Lipocalins"/>
    <property type="match status" value="1"/>
</dbReference>
<dbReference type="InterPro" id="IPR014878">
    <property type="entry name" value="THAP4-like_heme-bd"/>
</dbReference>
<evidence type="ECO:0000313" key="4">
    <source>
        <dbReference type="Proteomes" id="UP001164746"/>
    </source>
</evidence>
<dbReference type="Proteomes" id="UP001164746">
    <property type="component" value="Chromosome 15"/>
</dbReference>
<evidence type="ECO:0000313" key="3">
    <source>
        <dbReference type="EMBL" id="WAR28794.1"/>
    </source>
</evidence>
<evidence type="ECO:0000259" key="2">
    <source>
        <dbReference type="Pfam" id="PF08768"/>
    </source>
</evidence>
<protein>
    <submittedName>
        <fullName evidence="3">THAP4-like protein</fullName>
    </submittedName>
</protein>
<reference evidence="3" key="1">
    <citation type="submission" date="2022-11" db="EMBL/GenBank/DDBJ databases">
        <title>Centuries of genome instability and evolution in soft-shell clam transmissible cancer (bioRxiv).</title>
        <authorList>
            <person name="Hart S.F.M."/>
            <person name="Yonemitsu M.A."/>
            <person name="Giersch R.M."/>
            <person name="Beal B.F."/>
            <person name="Arriagada G."/>
            <person name="Davis B.W."/>
            <person name="Ostrander E.A."/>
            <person name="Goff S.P."/>
            <person name="Metzger M.J."/>
        </authorList>
    </citation>
    <scope>NUCLEOTIDE SEQUENCE</scope>
    <source>
        <strain evidence="3">MELC-2E11</strain>
        <tissue evidence="3">Siphon/mantle</tissue>
    </source>
</reference>
<dbReference type="PANTHER" id="PTHR15854:SF4">
    <property type="entry name" value="PEROXYNITRITE ISOMERASE THAP4"/>
    <property type="match status" value="1"/>
</dbReference>
<dbReference type="Gene3D" id="2.40.128.20">
    <property type="match status" value="1"/>
</dbReference>